<dbReference type="AlphaFoldDB" id="A0A9W5YDF9"/>
<organism evidence="4 5">
    <name type="scientific">Vallitalea longa</name>
    <dbReference type="NCBI Taxonomy" id="2936439"/>
    <lineage>
        <taxon>Bacteria</taxon>
        <taxon>Bacillati</taxon>
        <taxon>Bacillota</taxon>
        <taxon>Clostridia</taxon>
        <taxon>Lachnospirales</taxon>
        <taxon>Vallitaleaceae</taxon>
        <taxon>Vallitalea</taxon>
    </lineage>
</organism>
<name>A0A9W5YDF9_9FIRM</name>
<evidence type="ECO:0000256" key="1">
    <source>
        <dbReference type="ARBA" id="ARBA00038087"/>
    </source>
</evidence>
<proteinExistence type="inferred from homology"/>
<evidence type="ECO:0000313" key="4">
    <source>
        <dbReference type="EMBL" id="GKX29203.1"/>
    </source>
</evidence>
<comment type="caution">
    <text evidence="4">The sequence shown here is derived from an EMBL/GenBank/DDBJ whole genome shotgun (WGS) entry which is preliminary data.</text>
</comment>
<sequence length="352" mass="39518">MTYEQILKRMLNKIPNDIDKREGSIIYNAIAPAAFELAQMYVQLEYFDSISYADKATGKYLTYRCGERGINRKDATKAIRKGVFNTEIPLNSRFGIENTTYIVIEKIKDKEYKLQCEQVGTIGNTYAGTLLPIDYIKGLESAVLSDILIPGEDIEDDESLRKRYFDSLQSESFGGNVADYKSKTKKLDGVGGVKVYPAWNGGGTVKIVIIDSSLNKPNSSLVDKVQTDMDPVKNKGNGEGIAPIGHIVTVEGVDETPITIKCNLTLLPNYTINDVKFQLEEVINEYFNDLKKTWDDKDNIIVRIAHIETRILEIKEVIDINDTKLNDKAKNLILEPNCIPEFDEIIGVISND</sequence>
<evidence type="ECO:0000313" key="5">
    <source>
        <dbReference type="Proteomes" id="UP001144256"/>
    </source>
</evidence>
<gene>
    <name evidence="4" type="ORF">SH1V18_16830</name>
</gene>
<dbReference type="Proteomes" id="UP001144256">
    <property type="component" value="Unassembled WGS sequence"/>
</dbReference>
<dbReference type="EMBL" id="BRLB01000003">
    <property type="protein sequence ID" value="GKX29203.1"/>
    <property type="molecule type" value="Genomic_DNA"/>
</dbReference>
<dbReference type="PANTHER" id="PTHR37829:SF3">
    <property type="entry name" value="PROTEIN JAYE-RELATED"/>
    <property type="match status" value="1"/>
</dbReference>
<evidence type="ECO:0000259" key="2">
    <source>
        <dbReference type="Pfam" id="PF26078"/>
    </source>
</evidence>
<keyword evidence="5" id="KW-1185">Reference proteome</keyword>
<dbReference type="RefSeq" id="WP_281814520.1">
    <property type="nucleotide sequence ID" value="NZ_BRLB01000003.1"/>
</dbReference>
<feature type="domain" description="Baseplate J-like central" evidence="2">
    <location>
        <begin position="172"/>
        <end position="251"/>
    </location>
</feature>
<dbReference type="InterPro" id="IPR052399">
    <property type="entry name" value="Phage_Baseplate_Assmbl_Protein"/>
</dbReference>
<dbReference type="Pfam" id="PF26079">
    <property type="entry name" value="Baseplate_J_C"/>
    <property type="match status" value="1"/>
</dbReference>
<evidence type="ECO:0000259" key="3">
    <source>
        <dbReference type="Pfam" id="PF26079"/>
    </source>
</evidence>
<reference evidence="4" key="1">
    <citation type="submission" date="2022-06" db="EMBL/GenBank/DDBJ databases">
        <title>Vallitalea longa sp. nov., an anaerobic bacterium isolated from marine sediment.</title>
        <authorList>
            <person name="Hirano S."/>
            <person name="Terahara T."/>
            <person name="Mori K."/>
            <person name="Hamada M."/>
            <person name="Matsumoto R."/>
            <person name="Kobayashi T."/>
        </authorList>
    </citation>
    <scope>NUCLEOTIDE SEQUENCE</scope>
    <source>
        <strain evidence="4">SH18-1</strain>
    </source>
</reference>
<dbReference type="Pfam" id="PF26078">
    <property type="entry name" value="Baseplate_J_M"/>
    <property type="match status" value="1"/>
</dbReference>
<dbReference type="InterPro" id="IPR058531">
    <property type="entry name" value="Baseplate_J_M"/>
</dbReference>
<accession>A0A9W5YDF9</accession>
<dbReference type="PANTHER" id="PTHR37829">
    <property type="entry name" value="PHAGE-LIKE ELEMENT PBSX PROTEIN XKDT"/>
    <property type="match status" value="1"/>
</dbReference>
<protein>
    <submittedName>
        <fullName evidence="4">Baseplate assembly protein</fullName>
    </submittedName>
</protein>
<comment type="similarity">
    <text evidence="1">Belongs to the Mu gp47/PBSX XkdT family.</text>
</comment>
<feature type="domain" description="Baseplate J-like C-terminal" evidence="3">
    <location>
        <begin position="258"/>
        <end position="345"/>
    </location>
</feature>
<dbReference type="InterPro" id="IPR058530">
    <property type="entry name" value="Baseplate_J-like_C"/>
</dbReference>